<comment type="caution">
    <text evidence="1">The sequence shown here is derived from an EMBL/GenBank/DDBJ whole genome shotgun (WGS) entry which is preliminary data.</text>
</comment>
<accession>A0ACB9ZU55</accession>
<gene>
    <name evidence="1" type="ORF">M9H77_36492</name>
</gene>
<protein>
    <submittedName>
        <fullName evidence="1">Uncharacterized protein</fullName>
    </submittedName>
</protein>
<name>A0ACB9ZU55_CATRO</name>
<keyword evidence="2" id="KW-1185">Reference proteome</keyword>
<proteinExistence type="predicted"/>
<dbReference type="Proteomes" id="UP001060085">
    <property type="component" value="Linkage Group LG08"/>
</dbReference>
<organism evidence="1 2">
    <name type="scientific">Catharanthus roseus</name>
    <name type="common">Madagascar periwinkle</name>
    <name type="synonym">Vinca rosea</name>
    <dbReference type="NCBI Taxonomy" id="4058"/>
    <lineage>
        <taxon>Eukaryota</taxon>
        <taxon>Viridiplantae</taxon>
        <taxon>Streptophyta</taxon>
        <taxon>Embryophyta</taxon>
        <taxon>Tracheophyta</taxon>
        <taxon>Spermatophyta</taxon>
        <taxon>Magnoliopsida</taxon>
        <taxon>eudicotyledons</taxon>
        <taxon>Gunneridae</taxon>
        <taxon>Pentapetalae</taxon>
        <taxon>asterids</taxon>
        <taxon>lamiids</taxon>
        <taxon>Gentianales</taxon>
        <taxon>Apocynaceae</taxon>
        <taxon>Rauvolfioideae</taxon>
        <taxon>Vinceae</taxon>
        <taxon>Catharanthinae</taxon>
        <taxon>Catharanthus</taxon>
    </lineage>
</organism>
<sequence length="470" mass="53261">MLLPFHHLFNIYQEGALVSGSSGTSLSSSYSLWDIFPEKDPIPISDLSDSETIEEPVGQQVEAARQQIVELREEISRMDALFLGPARHIDRFRSWTGLGSLSPSSFILLGMQWIEPAPSWSPGKEVLVANTLRQSRPRIRDETFWLFKNMSNSRPSNQADEAMFENSQSRQPEPIRENTPCPEQATYMVMENFMIRMTELLETSMTTRRNELRGIAKHWWLRASKAQALKNQPSTWNNFQEKFRKECILRGATEERNDKPQVKAKVYTLDGLAVDTEAKVVEGDFLRACDNSRRSNSGTSKGRAVTNWTQPKIPIEVHVFLGMEGGTGYHNVDDLDSGEWIHLKRGVVPWRAWPNRSTWTPQHSLQWDGRLVESQEWLETKVGPRADLIEMLKFDSDDLVVGSRPCPSSPTVALCISLHSGVEAALMCLDSLRLPICTQNPHVSSSISFVKITKESVLLVPCMNCFREIA</sequence>
<dbReference type="EMBL" id="CM044708">
    <property type="protein sequence ID" value="KAI5650487.1"/>
    <property type="molecule type" value="Genomic_DNA"/>
</dbReference>
<reference evidence="2" key="1">
    <citation type="journal article" date="2023" name="Nat. Plants">
        <title>Single-cell RNA sequencing provides a high-resolution roadmap for understanding the multicellular compartmentation of specialized metabolism.</title>
        <authorList>
            <person name="Sun S."/>
            <person name="Shen X."/>
            <person name="Li Y."/>
            <person name="Li Y."/>
            <person name="Wang S."/>
            <person name="Li R."/>
            <person name="Zhang H."/>
            <person name="Shen G."/>
            <person name="Guo B."/>
            <person name="Wei J."/>
            <person name="Xu J."/>
            <person name="St-Pierre B."/>
            <person name="Chen S."/>
            <person name="Sun C."/>
        </authorList>
    </citation>
    <scope>NUCLEOTIDE SEQUENCE [LARGE SCALE GENOMIC DNA]</scope>
</reference>
<evidence type="ECO:0000313" key="2">
    <source>
        <dbReference type="Proteomes" id="UP001060085"/>
    </source>
</evidence>
<evidence type="ECO:0000313" key="1">
    <source>
        <dbReference type="EMBL" id="KAI5650487.1"/>
    </source>
</evidence>